<proteinExistence type="predicted"/>
<organism evidence="2 3">
    <name type="scientific">Streptomyces salyersiae</name>
    <dbReference type="NCBI Taxonomy" id="3075530"/>
    <lineage>
        <taxon>Bacteria</taxon>
        <taxon>Bacillati</taxon>
        <taxon>Actinomycetota</taxon>
        <taxon>Actinomycetes</taxon>
        <taxon>Kitasatosporales</taxon>
        <taxon>Streptomycetaceae</taxon>
        <taxon>Streptomyces</taxon>
    </lineage>
</organism>
<keyword evidence="3" id="KW-1185">Reference proteome</keyword>
<keyword evidence="1" id="KW-0812">Transmembrane</keyword>
<dbReference type="NCBIfam" id="NF038083">
    <property type="entry name" value="CU044_5270_fam"/>
    <property type="match status" value="1"/>
</dbReference>
<dbReference type="EMBL" id="JAVREX010000004">
    <property type="protein sequence ID" value="MDT0428440.1"/>
    <property type="molecule type" value="Genomic_DNA"/>
</dbReference>
<evidence type="ECO:0000313" key="3">
    <source>
        <dbReference type="Proteomes" id="UP001183777"/>
    </source>
</evidence>
<dbReference type="RefSeq" id="WP_311656271.1">
    <property type="nucleotide sequence ID" value="NZ_JAVREX010000004.1"/>
</dbReference>
<keyword evidence="1" id="KW-1133">Transmembrane helix</keyword>
<gene>
    <name evidence="2" type="ORF">RM649_12385</name>
</gene>
<dbReference type="Proteomes" id="UP001183777">
    <property type="component" value="Unassembled WGS sequence"/>
</dbReference>
<protein>
    <submittedName>
        <fullName evidence="2">CU044_5270 family protein</fullName>
    </submittedName>
</protein>
<sequence length="338" mass="36138">MDDVTALREFGVGAPGPSDEARAAARARLARAVAEEVCRTPSARPPRRLVLRAGIAATAAAAVTGALVVASPDGESGDGRDTDAPRMTTLSAAQVLHRAADRSRSEASGLPVPRDDQYFYTKEITTRTPLGGGGRTTTYTDESWLSVDGSRPSRYSYAGRVHDEPPLTEHEVRWPPTEYAQLKQLPTDPDALLRTLRYGDDSGASDQAAYMDACLLLRGPRVMPPGLQAAAFDALSRLPGVVVDADEVDALGRHGIGVSYPGQTYGLIFERDTYVYLGLRQEGISGQKFVEAEGPPELDIRGPDGRKPVAGELTGGTRFVEVKGLVRSAVVDELGRRP</sequence>
<comment type="caution">
    <text evidence="2">The sequence shown here is derived from an EMBL/GenBank/DDBJ whole genome shotgun (WGS) entry which is preliminary data.</text>
</comment>
<feature type="transmembrane region" description="Helical" evidence="1">
    <location>
        <begin position="49"/>
        <end position="70"/>
    </location>
</feature>
<reference evidence="3" key="1">
    <citation type="submission" date="2023-07" db="EMBL/GenBank/DDBJ databases">
        <title>30 novel species of actinomycetes from the DSMZ collection.</title>
        <authorList>
            <person name="Nouioui I."/>
        </authorList>
    </citation>
    <scope>NUCLEOTIDE SEQUENCE [LARGE SCALE GENOMIC DNA]</scope>
    <source>
        <strain evidence="3">DSM 41770</strain>
    </source>
</reference>
<evidence type="ECO:0000313" key="2">
    <source>
        <dbReference type="EMBL" id="MDT0428440.1"/>
    </source>
</evidence>
<evidence type="ECO:0000256" key="1">
    <source>
        <dbReference type="SAM" id="Phobius"/>
    </source>
</evidence>
<keyword evidence="1" id="KW-0472">Membrane</keyword>
<dbReference type="InterPro" id="IPR047789">
    <property type="entry name" value="CU044_5270-like"/>
</dbReference>
<accession>A0ABU2RHW0</accession>
<name>A0ABU2RHW0_9ACTN</name>